<evidence type="ECO:0000256" key="1">
    <source>
        <dbReference type="ARBA" id="ARBA00023015"/>
    </source>
</evidence>
<dbReference type="Pfam" id="PF00440">
    <property type="entry name" value="TetR_N"/>
    <property type="match status" value="1"/>
</dbReference>
<dbReference type="PANTHER" id="PTHR30055">
    <property type="entry name" value="HTH-TYPE TRANSCRIPTIONAL REGULATOR RUTR"/>
    <property type="match status" value="1"/>
</dbReference>
<evidence type="ECO:0000256" key="3">
    <source>
        <dbReference type="ARBA" id="ARBA00023163"/>
    </source>
</evidence>
<dbReference type="SUPFAM" id="SSF46689">
    <property type="entry name" value="Homeodomain-like"/>
    <property type="match status" value="1"/>
</dbReference>
<protein>
    <submittedName>
        <fullName evidence="6">HTH-type transcriptional repressor KstR</fullName>
    </submittedName>
</protein>
<proteinExistence type="predicted"/>
<sequence>MKQSARQQRRDAIEAAAYDLLDQGGYEGLSMQGLARAAKASNETLYRWYGDKTGLFRALVDRNAEGIKAALSQHIDTGADPLVGLSRIGPELLGMLVGRRAIALNRAAAADATGTLGEALGTAGRDAVAPLLGQVFAAAAQSGQLSGAPAEMAEVYITNLVGDWQVRRVTRAMAEPDAKAITDRANAALARIRALYPGDRSGGAVE</sequence>
<dbReference type="Gene3D" id="1.10.10.60">
    <property type="entry name" value="Homeodomain-like"/>
    <property type="match status" value="1"/>
</dbReference>
<dbReference type="InterPro" id="IPR001647">
    <property type="entry name" value="HTH_TetR"/>
</dbReference>
<evidence type="ECO:0000313" key="6">
    <source>
        <dbReference type="EMBL" id="SMY06466.1"/>
    </source>
</evidence>
<dbReference type="Pfam" id="PF14246">
    <property type="entry name" value="TetR_C_7"/>
    <property type="match status" value="1"/>
</dbReference>
<feature type="domain" description="HTH tetR-type" evidence="5">
    <location>
        <begin position="7"/>
        <end position="67"/>
    </location>
</feature>
<evidence type="ECO:0000256" key="2">
    <source>
        <dbReference type="ARBA" id="ARBA00023125"/>
    </source>
</evidence>
<dbReference type="Proteomes" id="UP000201613">
    <property type="component" value="Unassembled WGS sequence"/>
</dbReference>
<dbReference type="AlphaFoldDB" id="A0A238LBZ2"/>
<keyword evidence="7" id="KW-1185">Reference proteome</keyword>
<name>A0A238LBZ2_9RHOB</name>
<dbReference type="InterPro" id="IPR050109">
    <property type="entry name" value="HTH-type_TetR-like_transc_reg"/>
</dbReference>
<dbReference type="GO" id="GO:0000976">
    <property type="term" value="F:transcription cis-regulatory region binding"/>
    <property type="evidence" value="ECO:0007669"/>
    <property type="project" value="TreeGrafter"/>
</dbReference>
<dbReference type="RefSeq" id="WP_168770453.1">
    <property type="nucleotide sequence ID" value="NZ_FXZK01000001.1"/>
</dbReference>
<feature type="DNA-binding region" description="H-T-H motif" evidence="4">
    <location>
        <begin position="30"/>
        <end position="49"/>
    </location>
</feature>
<evidence type="ECO:0000313" key="7">
    <source>
        <dbReference type="Proteomes" id="UP000201613"/>
    </source>
</evidence>
<keyword evidence="1" id="KW-0805">Transcription regulation</keyword>
<dbReference type="PROSITE" id="PS50977">
    <property type="entry name" value="HTH_TETR_2"/>
    <property type="match status" value="1"/>
</dbReference>
<accession>A0A238LBZ2</accession>
<dbReference type="Gene3D" id="1.10.357.10">
    <property type="entry name" value="Tetracycline Repressor, domain 2"/>
    <property type="match status" value="1"/>
</dbReference>
<organism evidence="6 7">
    <name type="scientific">Flavimaricola marinus</name>
    <dbReference type="NCBI Taxonomy" id="1819565"/>
    <lineage>
        <taxon>Bacteria</taxon>
        <taxon>Pseudomonadati</taxon>
        <taxon>Pseudomonadota</taxon>
        <taxon>Alphaproteobacteria</taxon>
        <taxon>Rhodobacterales</taxon>
        <taxon>Paracoccaceae</taxon>
        <taxon>Flavimaricola</taxon>
    </lineage>
</organism>
<keyword evidence="2 4" id="KW-0238">DNA-binding</keyword>
<dbReference type="PANTHER" id="PTHR30055:SF234">
    <property type="entry name" value="HTH-TYPE TRANSCRIPTIONAL REGULATOR BETI"/>
    <property type="match status" value="1"/>
</dbReference>
<dbReference type="InterPro" id="IPR009057">
    <property type="entry name" value="Homeodomain-like_sf"/>
</dbReference>
<dbReference type="GO" id="GO:0003700">
    <property type="term" value="F:DNA-binding transcription factor activity"/>
    <property type="evidence" value="ECO:0007669"/>
    <property type="project" value="TreeGrafter"/>
</dbReference>
<evidence type="ECO:0000259" key="5">
    <source>
        <dbReference type="PROSITE" id="PS50977"/>
    </source>
</evidence>
<evidence type="ECO:0000256" key="4">
    <source>
        <dbReference type="PROSITE-ProRule" id="PRU00335"/>
    </source>
</evidence>
<keyword evidence="3" id="KW-0804">Transcription</keyword>
<dbReference type="EMBL" id="FXZK01000001">
    <property type="protein sequence ID" value="SMY06466.1"/>
    <property type="molecule type" value="Genomic_DNA"/>
</dbReference>
<gene>
    <name evidence="6" type="primary">kstR</name>
    <name evidence="6" type="ORF">LOM8899_00591</name>
</gene>
<reference evidence="7" key="1">
    <citation type="submission" date="2017-05" db="EMBL/GenBank/DDBJ databases">
        <authorList>
            <person name="Rodrigo-Torres L."/>
            <person name="Arahal R. D."/>
            <person name="Lucena T."/>
        </authorList>
    </citation>
    <scope>NUCLEOTIDE SEQUENCE [LARGE SCALE GENOMIC DNA]</scope>
    <source>
        <strain evidence="7">CECT 8899</strain>
    </source>
</reference>
<dbReference type="InterPro" id="IPR039536">
    <property type="entry name" value="TetR_C_Proteobacteria"/>
</dbReference>